<evidence type="ECO:0000313" key="2">
    <source>
        <dbReference type="EMBL" id="KKM94872.1"/>
    </source>
</evidence>
<dbReference type="NCBIfam" id="TIGR04183">
    <property type="entry name" value="Por_Secre_tail"/>
    <property type="match status" value="1"/>
</dbReference>
<accession>A0A0F9PNW3</accession>
<name>A0A0F9PNW3_9ZZZZ</name>
<organism evidence="2">
    <name type="scientific">marine sediment metagenome</name>
    <dbReference type="NCBI Taxonomy" id="412755"/>
    <lineage>
        <taxon>unclassified sequences</taxon>
        <taxon>metagenomes</taxon>
        <taxon>ecological metagenomes</taxon>
    </lineage>
</organism>
<dbReference type="InterPro" id="IPR026444">
    <property type="entry name" value="Secre_tail"/>
</dbReference>
<dbReference type="AlphaFoldDB" id="A0A0F9PNW3"/>
<feature type="domain" description="Secretion system C-terminal sorting" evidence="1">
    <location>
        <begin position="113"/>
        <end position="191"/>
    </location>
</feature>
<evidence type="ECO:0000259" key="1">
    <source>
        <dbReference type="Pfam" id="PF18962"/>
    </source>
</evidence>
<sequence length="193" mass="21447">MIRTSYRITSIPPSNNFVWHRIHLNEQLSQPRNFEFVEGVNRIDIGHREGGVALDKLYVTQTDDIPTDLGGLSTNCGSTAKSFDSETFVNTSSSTTQKMPEGYDAPVANEVSMYPNAADVSTQITMSNPEAEINKLYVYDVSGRLIRSYEGLQLKTSADAYVLQVSNLNNGIYLLRMVASDGSVFDEKLVVRH</sequence>
<protein>
    <recommendedName>
        <fullName evidence="1">Secretion system C-terminal sorting domain-containing protein</fullName>
    </recommendedName>
</protein>
<reference evidence="2" key="1">
    <citation type="journal article" date="2015" name="Nature">
        <title>Complex archaea that bridge the gap between prokaryotes and eukaryotes.</title>
        <authorList>
            <person name="Spang A."/>
            <person name="Saw J.H."/>
            <person name="Jorgensen S.L."/>
            <person name="Zaremba-Niedzwiedzka K."/>
            <person name="Martijn J."/>
            <person name="Lind A.E."/>
            <person name="van Eijk R."/>
            <person name="Schleper C."/>
            <person name="Guy L."/>
            <person name="Ettema T.J."/>
        </authorList>
    </citation>
    <scope>NUCLEOTIDE SEQUENCE</scope>
</reference>
<proteinExistence type="predicted"/>
<dbReference type="Pfam" id="PF18962">
    <property type="entry name" value="Por_Secre_tail"/>
    <property type="match status" value="1"/>
</dbReference>
<dbReference type="EMBL" id="LAZR01006082">
    <property type="protein sequence ID" value="KKM94872.1"/>
    <property type="molecule type" value="Genomic_DNA"/>
</dbReference>
<comment type="caution">
    <text evidence="2">The sequence shown here is derived from an EMBL/GenBank/DDBJ whole genome shotgun (WGS) entry which is preliminary data.</text>
</comment>
<gene>
    <name evidence="2" type="ORF">LCGC14_1193930</name>
</gene>